<dbReference type="InterPro" id="IPR010266">
    <property type="entry name" value="NnrS"/>
</dbReference>
<feature type="transmembrane region" description="Helical" evidence="1">
    <location>
        <begin position="17"/>
        <end position="43"/>
    </location>
</feature>
<organism evidence="2 3">
    <name type="scientific">Azospirillum brasilense</name>
    <dbReference type="NCBI Taxonomy" id="192"/>
    <lineage>
        <taxon>Bacteria</taxon>
        <taxon>Pseudomonadati</taxon>
        <taxon>Pseudomonadota</taxon>
        <taxon>Alphaproteobacteria</taxon>
        <taxon>Rhodospirillales</taxon>
        <taxon>Azospirillaceae</taxon>
        <taxon>Azospirillum</taxon>
    </lineage>
</organism>
<name>A0A235HCF6_AZOBR</name>
<comment type="caution">
    <text evidence="2">The sequence shown here is derived from an EMBL/GenBank/DDBJ whole genome shotgun (WGS) entry which is preliminary data.</text>
</comment>
<feature type="transmembrane region" description="Helical" evidence="1">
    <location>
        <begin position="326"/>
        <end position="345"/>
    </location>
</feature>
<feature type="transmembrane region" description="Helical" evidence="1">
    <location>
        <begin position="229"/>
        <end position="249"/>
    </location>
</feature>
<gene>
    <name evidence="2" type="ORF">CHT98_15850</name>
</gene>
<dbReference type="RefSeq" id="WP_094304344.1">
    <property type="nucleotide sequence ID" value="NZ_NOWT01000014.1"/>
</dbReference>
<dbReference type="Pfam" id="PF05940">
    <property type="entry name" value="NnrS"/>
    <property type="match status" value="1"/>
</dbReference>
<evidence type="ECO:0000313" key="3">
    <source>
        <dbReference type="Proteomes" id="UP000215367"/>
    </source>
</evidence>
<feature type="transmembrane region" description="Helical" evidence="1">
    <location>
        <begin position="351"/>
        <end position="372"/>
    </location>
</feature>
<feature type="transmembrane region" description="Helical" evidence="1">
    <location>
        <begin position="199"/>
        <end position="223"/>
    </location>
</feature>
<accession>A0A235HCF6</accession>
<feature type="transmembrane region" description="Helical" evidence="1">
    <location>
        <begin position="291"/>
        <end position="314"/>
    </location>
</feature>
<evidence type="ECO:0000256" key="1">
    <source>
        <dbReference type="SAM" id="Phobius"/>
    </source>
</evidence>
<keyword evidence="1" id="KW-0812">Transmembrane</keyword>
<evidence type="ECO:0000313" key="2">
    <source>
        <dbReference type="EMBL" id="OYD83392.1"/>
    </source>
</evidence>
<sequence>MSAFVPPPPQRPWGHRLFFPAAALYAALSVPLWVAGYFGWLGIGWTPALHAHEMLMGYALAVVGGFLLTRPSGVALTVAFAAWLAGRLAVLGGLPPEIAAPVALSYPVALFVVAGLPFLRAAKSGHNMLFGPVIGAFALAEALVWWGGDGGRTGALFALHLVGILMLVMGGRIIPSATAGEVRQQGGTLVERVQPRLEWAGVAGAVLAALTVAVGGAGGGVVGGAVGPLAWIGAAGAALAGVTAWARLARWRTGAVLGRPDLWSLHLGYGWLGLGWLFLGVERLAPLTGGAGWHVIGAGALGTLAASMMVRATLQREALSPNFSRPATAAIVLVGLSAALRVAAASTAPDLLMPAAALAWSGAHLLVLWVLLRVPKRFTA</sequence>
<feature type="transmembrane region" description="Helical" evidence="1">
    <location>
        <begin position="55"/>
        <end position="86"/>
    </location>
</feature>
<keyword evidence="1" id="KW-1133">Transmembrane helix</keyword>
<feature type="transmembrane region" description="Helical" evidence="1">
    <location>
        <begin position="98"/>
        <end position="119"/>
    </location>
</feature>
<feature type="transmembrane region" description="Helical" evidence="1">
    <location>
        <begin position="261"/>
        <end position="279"/>
    </location>
</feature>
<feature type="transmembrane region" description="Helical" evidence="1">
    <location>
        <begin position="128"/>
        <end position="148"/>
    </location>
</feature>
<evidence type="ECO:0008006" key="4">
    <source>
        <dbReference type="Google" id="ProtNLM"/>
    </source>
</evidence>
<proteinExistence type="predicted"/>
<dbReference type="EMBL" id="NOWT01000014">
    <property type="protein sequence ID" value="OYD83392.1"/>
    <property type="molecule type" value="Genomic_DNA"/>
</dbReference>
<reference evidence="2 3" key="1">
    <citation type="submission" date="2017-07" db="EMBL/GenBank/DDBJ databases">
        <title>Whole genome sequence of Azospirillum brasilense 2A1, a potential biofertilizer strain.</title>
        <authorList>
            <person name="Fontana C.A."/>
            <person name="Toffoli L.M."/>
            <person name="Salazar S.M."/>
            <person name="Puglisi E."/>
            <person name="Pedraza R."/>
            <person name="Bassi D."/>
            <person name="Cocconcelli P.S."/>
        </authorList>
    </citation>
    <scope>NUCLEOTIDE SEQUENCE [LARGE SCALE GENOMIC DNA]</scope>
    <source>
        <strain evidence="2 3">2A1</strain>
    </source>
</reference>
<feature type="transmembrane region" description="Helical" evidence="1">
    <location>
        <begin position="154"/>
        <end position="174"/>
    </location>
</feature>
<keyword evidence="1" id="KW-0472">Membrane</keyword>
<dbReference type="Proteomes" id="UP000215367">
    <property type="component" value="Unassembled WGS sequence"/>
</dbReference>
<protein>
    <recommendedName>
        <fullName evidence="4">NnrS family protein</fullName>
    </recommendedName>
</protein>
<dbReference type="AlphaFoldDB" id="A0A235HCF6"/>